<organism evidence="3 4">
    <name type="scientific">Denitrobaculum tricleocarpae</name>
    <dbReference type="NCBI Taxonomy" id="2591009"/>
    <lineage>
        <taxon>Bacteria</taxon>
        <taxon>Pseudomonadati</taxon>
        <taxon>Pseudomonadota</taxon>
        <taxon>Alphaproteobacteria</taxon>
        <taxon>Rhodospirillales</taxon>
        <taxon>Rhodospirillaceae</taxon>
        <taxon>Denitrobaculum</taxon>
    </lineage>
</organism>
<feature type="region of interest" description="Disordered" evidence="1">
    <location>
        <begin position="450"/>
        <end position="477"/>
    </location>
</feature>
<dbReference type="OrthoDB" id="7302610at2"/>
<protein>
    <recommendedName>
        <fullName evidence="2">SCP domain-containing protein</fullName>
    </recommendedName>
</protein>
<dbReference type="EMBL" id="VHSH01000002">
    <property type="protein sequence ID" value="TQV82109.1"/>
    <property type="molecule type" value="Genomic_DNA"/>
</dbReference>
<name>A0A545TY22_9PROT</name>
<dbReference type="InterPro" id="IPR008969">
    <property type="entry name" value="CarboxyPept-like_regulatory"/>
</dbReference>
<evidence type="ECO:0000256" key="1">
    <source>
        <dbReference type="SAM" id="MobiDB-lite"/>
    </source>
</evidence>
<keyword evidence="4" id="KW-1185">Reference proteome</keyword>
<dbReference type="Gene3D" id="3.40.33.10">
    <property type="entry name" value="CAP"/>
    <property type="match status" value="1"/>
</dbReference>
<feature type="domain" description="SCP" evidence="2">
    <location>
        <begin position="12"/>
        <end position="148"/>
    </location>
</feature>
<dbReference type="Pfam" id="PF00188">
    <property type="entry name" value="CAP"/>
    <property type="match status" value="1"/>
</dbReference>
<dbReference type="InterPro" id="IPR035940">
    <property type="entry name" value="CAP_sf"/>
</dbReference>
<dbReference type="PANTHER" id="PTHR31157">
    <property type="entry name" value="SCP DOMAIN-CONTAINING PROTEIN"/>
    <property type="match status" value="1"/>
</dbReference>
<gene>
    <name evidence="3" type="ORF">FKG95_07750</name>
</gene>
<dbReference type="AlphaFoldDB" id="A0A545TY22"/>
<dbReference type="SUPFAM" id="SSF49464">
    <property type="entry name" value="Carboxypeptidase regulatory domain-like"/>
    <property type="match status" value="1"/>
</dbReference>
<proteinExistence type="predicted"/>
<dbReference type="RefSeq" id="WP_142895739.1">
    <property type="nucleotide sequence ID" value="NZ_ML660053.1"/>
</dbReference>
<evidence type="ECO:0000313" key="4">
    <source>
        <dbReference type="Proteomes" id="UP000315252"/>
    </source>
</evidence>
<reference evidence="3 4" key="1">
    <citation type="submission" date="2019-06" db="EMBL/GenBank/DDBJ databases">
        <title>Whole genome sequence for Rhodospirillaceae sp. R148.</title>
        <authorList>
            <person name="Wang G."/>
        </authorList>
    </citation>
    <scope>NUCLEOTIDE SEQUENCE [LARGE SCALE GENOMIC DNA]</scope>
    <source>
        <strain evidence="3 4">R148</strain>
    </source>
</reference>
<comment type="caution">
    <text evidence="3">The sequence shown here is derived from an EMBL/GenBank/DDBJ whole genome shotgun (WGS) entry which is preliminary data.</text>
</comment>
<dbReference type="Proteomes" id="UP000315252">
    <property type="component" value="Unassembled WGS sequence"/>
</dbReference>
<dbReference type="InterPro" id="IPR014044">
    <property type="entry name" value="CAP_dom"/>
</dbReference>
<evidence type="ECO:0000313" key="3">
    <source>
        <dbReference type="EMBL" id="TQV82109.1"/>
    </source>
</evidence>
<dbReference type="SUPFAM" id="SSF55797">
    <property type="entry name" value="PR-1-like"/>
    <property type="match status" value="1"/>
</dbReference>
<dbReference type="CDD" id="cd05379">
    <property type="entry name" value="CAP_bacterial"/>
    <property type="match status" value="1"/>
</dbReference>
<feature type="compositionally biased region" description="Acidic residues" evidence="1">
    <location>
        <begin position="259"/>
        <end position="364"/>
    </location>
</feature>
<feature type="compositionally biased region" description="Acidic residues" evidence="1">
    <location>
        <begin position="450"/>
        <end position="459"/>
    </location>
</feature>
<evidence type="ECO:0000259" key="2">
    <source>
        <dbReference type="Pfam" id="PF00188"/>
    </source>
</evidence>
<dbReference type="Gene3D" id="2.60.40.1120">
    <property type="entry name" value="Carboxypeptidase-like, regulatory domain"/>
    <property type="match status" value="1"/>
</dbReference>
<feature type="region of interest" description="Disordered" evidence="1">
    <location>
        <begin position="250"/>
        <end position="379"/>
    </location>
</feature>
<sequence length="500" mass="53044">MATPTAFEQYMLELVNQARADPGAAAEKYGFSLGNIPDSALEPLAMNEDLLEAARGHSEWMENTDTFSHTGAGGSNPTQRADAAGWDGGGVGENIAGWFSSGSNVNEQDVVEERHGALLRSPGHLANIMNENWSEAGIGGATGDWEQFSNAFLYTQAFSDDGQSFLTGVAFDDNDGDNFYDVGEGLGGVDIEIIDSEGNSVDTSTWEAGGYQIALEDGDYTVRFSGEGINGVVEKQVTIAGGNVKVDINTDLESPVVADNDDTPGEDPTTEDPDMEEPTAEDPDAEDPDTDEPTAEDPDAEEPTAEDPDTDEPTVEDPDAEEPTAEDPDTDEPTAEDPDAEEPTAEDPDAEEPTAEDPDTEEPDLAAGPAVSTGTEGDDVFMDMENDQIILGAAGNDRFETESSFDDYNFMLLPNNGVLLLGADSTKVLFDVETIEFADLSIEFKAEETIDEPDEDDGMSDPSAEVPTAEMPGDETPVAEDAVVDSSTGGNCFNDDLMVA</sequence>
<dbReference type="PANTHER" id="PTHR31157:SF1">
    <property type="entry name" value="SCP DOMAIN-CONTAINING PROTEIN"/>
    <property type="match status" value="1"/>
</dbReference>
<accession>A0A545TY22</accession>